<dbReference type="InterPro" id="IPR013083">
    <property type="entry name" value="Znf_RING/FYVE/PHD"/>
</dbReference>
<name>X6NS99_RETFI</name>
<dbReference type="EMBL" id="ASPP01006795">
    <property type="protein sequence ID" value="ETO28217.1"/>
    <property type="molecule type" value="Genomic_DNA"/>
</dbReference>
<dbReference type="OrthoDB" id="1630758at2759"/>
<proteinExistence type="predicted"/>
<comment type="caution">
    <text evidence="3">The sequence shown here is derived from an EMBL/GenBank/DDBJ whole genome shotgun (WGS) entry which is preliminary data.</text>
</comment>
<feature type="region of interest" description="Disordered" evidence="2">
    <location>
        <begin position="101"/>
        <end position="127"/>
    </location>
</feature>
<evidence type="ECO:0000256" key="2">
    <source>
        <dbReference type="SAM" id="MobiDB-lite"/>
    </source>
</evidence>
<sequence length="383" mass="44664">MLLFEAEANWVSPTNEPQKLIALICCLCNQIANNAMELHCDEHENADHIYLVGEECLQKYLKQNNGKCPIQRHDHCEFSQNKSLRKLVSELLVICPRQFDSKKGQSNEGKKLGVEEEEGCENESNSNAKSKIISLQNTVKDLQSQMQNCKLWKNDNEKDKQIEQLNVNNSILQNIFLIGLTNDIEKLKMWMNETIISLKKQNEQIEQMDIKFNARASESKEHKQIIKTNFENQNTNIQRLNAKIEEEKKGEQKEKDATKFKCNDNCENIVAILFFPSLRNRLYFLLVSENKQNTQLKNIEWNNYNVGIFLLGENITLTANSICGLNILLPKLIAHNWDIHRIKILERVKLEKVLLVGMGQNDGKMMRKWENVWRRDFAERNLF</sequence>
<reference evidence="3 4" key="1">
    <citation type="journal article" date="2013" name="Curr. Biol.">
        <title>The Genome of the Foraminiferan Reticulomyxa filosa.</title>
        <authorList>
            <person name="Glockner G."/>
            <person name="Hulsmann N."/>
            <person name="Schleicher M."/>
            <person name="Noegel A.A."/>
            <person name="Eichinger L."/>
            <person name="Gallinger C."/>
            <person name="Pawlowski J."/>
            <person name="Sierra R."/>
            <person name="Euteneuer U."/>
            <person name="Pillet L."/>
            <person name="Moustafa A."/>
            <person name="Platzer M."/>
            <person name="Groth M."/>
            <person name="Szafranski K."/>
            <person name="Schliwa M."/>
        </authorList>
    </citation>
    <scope>NUCLEOTIDE SEQUENCE [LARGE SCALE GENOMIC DNA]</scope>
</reference>
<keyword evidence="4" id="KW-1185">Reference proteome</keyword>
<feature type="compositionally biased region" description="Basic and acidic residues" evidence="2">
    <location>
        <begin position="101"/>
        <end position="114"/>
    </location>
</feature>
<organism evidence="3 4">
    <name type="scientific">Reticulomyxa filosa</name>
    <dbReference type="NCBI Taxonomy" id="46433"/>
    <lineage>
        <taxon>Eukaryota</taxon>
        <taxon>Sar</taxon>
        <taxon>Rhizaria</taxon>
        <taxon>Retaria</taxon>
        <taxon>Foraminifera</taxon>
        <taxon>Monothalamids</taxon>
        <taxon>Reticulomyxidae</taxon>
        <taxon>Reticulomyxa</taxon>
    </lineage>
</organism>
<evidence type="ECO:0000313" key="4">
    <source>
        <dbReference type="Proteomes" id="UP000023152"/>
    </source>
</evidence>
<keyword evidence="1" id="KW-0175">Coiled coil</keyword>
<protein>
    <recommendedName>
        <fullName evidence="5">Viral A-type inclusion protein</fullName>
    </recommendedName>
</protein>
<accession>X6NS99</accession>
<evidence type="ECO:0000313" key="3">
    <source>
        <dbReference type="EMBL" id="ETO28217.1"/>
    </source>
</evidence>
<dbReference type="AlphaFoldDB" id="X6NS99"/>
<gene>
    <name evidence="3" type="ORF">RFI_08914</name>
</gene>
<dbReference type="Proteomes" id="UP000023152">
    <property type="component" value="Unassembled WGS sequence"/>
</dbReference>
<evidence type="ECO:0000256" key="1">
    <source>
        <dbReference type="SAM" id="Coils"/>
    </source>
</evidence>
<feature type="coiled-coil region" evidence="1">
    <location>
        <begin position="227"/>
        <end position="257"/>
    </location>
</feature>
<evidence type="ECO:0008006" key="5">
    <source>
        <dbReference type="Google" id="ProtNLM"/>
    </source>
</evidence>
<dbReference type="Gene3D" id="3.30.40.10">
    <property type="entry name" value="Zinc/RING finger domain, C3HC4 (zinc finger)"/>
    <property type="match status" value="1"/>
</dbReference>